<protein>
    <submittedName>
        <fullName evidence="1">Uncharacterized protein</fullName>
    </submittedName>
</protein>
<dbReference type="AlphaFoldDB" id="A0AAQ3SER3"/>
<dbReference type="Proteomes" id="UP001341281">
    <property type="component" value="Chromosome 01"/>
</dbReference>
<organism evidence="1 2">
    <name type="scientific">Paspalum notatum var. saurae</name>
    <dbReference type="NCBI Taxonomy" id="547442"/>
    <lineage>
        <taxon>Eukaryota</taxon>
        <taxon>Viridiplantae</taxon>
        <taxon>Streptophyta</taxon>
        <taxon>Embryophyta</taxon>
        <taxon>Tracheophyta</taxon>
        <taxon>Spermatophyta</taxon>
        <taxon>Magnoliopsida</taxon>
        <taxon>Liliopsida</taxon>
        <taxon>Poales</taxon>
        <taxon>Poaceae</taxon>
        <taxon>PACMAD clade</taxon>
        <taxon>Panicoideae</taxon>
        <taxon>Andropogonodae</taxon>
        <taxon>Paspaleae</taxon>
        <taxon>Paspalinae</taxon>
        <taxon>Paspalum</taxon>
    </lineage>
</organism>
<dbReference type="EMBL" id="CP144745">
    <property type="protein sequence ID" value="WVZ53393.1"/>
    <property type="molecule type" value="Genomic_DNA"/>
</dbReference>
<name>A0AAQ3SER3_PASNO</name>
<evidence type="ECO:0000313" key="2">
    <source>
        <dbReference type="Proteomes" id="UP001341281"/>
    </source>
</evidence>
<reference evidence="1 2" key="1">
    <citation type="submission" date="2024-02" db="EMBL/GenBank/DDBJ databases">
        <title>High-quality chromosome-scale genome assembly of Pensacola bahiagrass (Paspalum notatum Flugge var. saurae).</title>
        <authorList>
            <person name="Vega J.M."/>
            <person name="Podio M."/>
            <person name="Orjuela J."/>
            <person name="Siena L.A."/>
            <person name="Pessino S.C."/>
            <person name="Combes M.C."/>
            <person name="Mariac C."/>
            <person name="Albertini E."/>
            <person name="Pupilli F."/>
            <person name="Ortiz J.P.A."/>
            <person name="Leblanc O."/>
        </authorList>
    </citation>
    <scope>NUCLEOTIDE SEQUENCE [LARGE SCALE GENOMIC DNA]</scope>
    <source>
        <strain evidence="1">R1</strain>
        <tissue evidence="1">Leaf</tissue>
    </source>
</reference>
<evidence type="ECO:0000313" key="1">
    <source>
        <dbReference type="EMBL" id="WVZ53393.1"/>
    </source>
</evidence>
<keyword evidence="2" id="KW-1185">Reference proteome</keyword>
<gene>
    <name evidence="1" type="ORF">U9M48_004342</name>
</gene>
<accession>A0AAQ3SER3</accession>
<proteinExistence type="predicted"/>
<sequence length="146" mass="15054">MRLAVHLPLSFASSENTLAGCSRRESIPEAKPGCGVRSSLHPSPRVAITACSPTLNPTFSRFERGVVMAGHGVRRRHGGPAAASVPLCRAEAGGDRTGGGAGAPALQPGWRRLARGLVRGGARGRAGALVLELLLRPSVRPSVPSP</sequence>